<accession>A0A5B8MS93</accession>
<name>A0A5B8MS93_9CHLO</name>
<protein>
    <submittedName>
        <fullName evidence="1">Uncharacterized protein</fullName>
    </submittedName>
</protein>
<organism evidence="1 2">
    <name type="scientific">Chloropicon primus</name>
    <dbReference type="NCBI Taxonomy" id="1764295"/>
    <lineage>
        <taxon>Eukaryota</taxon>
        <taxon>Viridiplantae</taxon>
        <taxon>Chlorophyta</taxon>
        <taxon>Chloropicophyceae</taxon>
        <taxon>Chloropicales</taxon>
        <taxon>Chloropicaceae</taxon>
        <taxon>Chloropicon</taxon>
    </lineage>
</organism>
<dbReference type="AlphaFoldDB" id="A0A5B8MS93"/>
<dbReference type="PANTHER" id="PTHR37743:SF2">
    <property type="match status" value="1"/>
</dbReference>
<proteinExistence type="predicted"/>
<dbReference type="InterPro" id="IPR016024">
    <property type="entry name" value="ARM-type_fold"/>
</dbReference>
<keyword evidence="2" id="KW-1185">Reference proteome</keyword>
<gene>
    <name evidence="1" type="ORF">A3770_10p58540</name>
</gene>
<dbReference type="Proteomes" id="UP000316726">
    <property type="component" value="Chromosome 10"/>
</dbReference>
<dbReference type="SUPFAM" id="SSF48371">
    <property type="entry name" value="ARM repeat"/>
    <property type="match status" value="1"/>
</dbReference>
<dbReference type="OrthoDB" id="79603at2759"/>
<evidence type="ECO:0000313" key="2">
    <source>
        <dbReference type="Proteomes" id="UP000316726"/>
    </source>
</evidence>
<sequence>MAASKMPLAMASTSEEVAGGGGVHVGVSLALILGLDNARLKKLCRRKAGALRSMNHYAFVEHKRNKVEHEALSSLWEHFTRIEATLEDLLAIVMPLLDEWCTCEDLERRGLLLRLVSNFFEAELCKFSSCLALALSKGSQEVKYACVLILSTLVRESTKSNWTTEEKDERLRALSGTFPSLLQVCAGVGVGEAQGVPTKLTSIASDCVLLVVIEILSLDRLHSSVPVPSSNSETFLSSAQWLWEKLPLLVQLLERHEEWAMALAGNGGVIHNSRIMIQSLGVMKKRVSKMESFRFANKDEDNAKVIHACCWVEWSPLLLFDLKTYRSITEKYDAGDGATLKKATSALKYASAAPGKDGNDLLLIHEAIFRKLVSAGIVIGLGRYEPSTEAGVRYLEGVLDAMVGITSSSSSLGLPLCDLASRISVFAMVEVEGYGSGEEVSSAAAKDFVTSVLKSCTSCSNVSTELLRGLLTNPMCSVLAVNELTGLLCEGSDPGSLRGGLAALDAILGMGIQTAGNVFEDKLAAISDRIVGLKSKAVEDEVRLVLSKLPARNVIESLLHVSETVDEEQPLDTGMLLEFLAKIGPEDHPSVESAFQKFVEKTDPKKAAKTMRDLGEKDKTSKFWGVLLRVVLKTSAADKSNQLWIQVLSGLSPQLSSESALVSDFVTSALRSLDSAGQQEAVTVFDRLHPFLVLRIVSKLCFDEVVAMRLETRLLTDDDLHLCDDLLGHLLKRMTDPSEDLQVRKLCSELCGKVNPNVSFSLMLALLREGIRDRNFALSRACLYAYCCSFANHKGSAPMTLHTRCDLLAKEVLALFKAVSSVSGDDGSGSNESKKTQLGCLDCFGSILVLKLENRDLAIDPMAFSFAEVASVLLCDKDKEGSNKLGAVLGLEKSFDLLTHSFLANSLITICPRLKESPKMGNAYASHLIPGILKHMVFRTSAAYADEGCLPLDEILLQVLFISSYHLPGPVVAEFAPDVIGMIISIMSKGLPSKVQVAAARVAACLLTKDDLILCCKDVLQDLEQVMSRSARETTCSSEMRSICHAIVSAMNK</sequence>
<dbReference type="EMBL" id="CP031043">
    <property type="protein sequence ID" value="QDZ23336.1"/>
    <property type="molecule type" value="Genomic_DNA"/>
</dbReference>
<evidence type="ECO:0000313" key="1">
    <source>
        <dbReference type="EMBL" id="QDZ23336.1"/>
    </source>
</evidence>
<reference evidence="1 2" key="1">
    <citation type="submission" date="2018-07" db="EMBL/GenBank/DDBJ databases">
        <title>The complete nuclear genome of the prasinophyte Chloropicon primus (CCMP1205).</title>
        <authorList>
            <person name="Pombert J.-F."/>
            <person name="Otis C."/>
            <person name="Turmel M."/>
            <person name="Lemieux C."/>
        </authorList>
    </citation>
    <scope>NUCLEOTIDE SEQUENCE [LARGE SCALE GENOMIC DNA]</scope>
    <source>
        <strain evidence="1 2">CCMP1205</strain>
    </source>
</reference>
<dbReference type="PANTHER" id="PTHR37743">
    <property type="entry name" value="ARM REPEAT SUPERFAMILY PROTEIN"/>
    <property type="match status" value="1"/>
</dbReference>